<dbReference type="EMBL" id="JBEZAE010000006">
    <property type="protein sequence ID" value="MEU7071147.1"/>
    <property type="molecule type" value="Genomic_DNA"/>
</dbReference>
<sequence length="90" mass="9869">MPLASSPSVAAASKYGCSSWKSADGRTGHARCTSMPSHYKAHVVVRCVDYRGKEATVEGPWVGNGQTSSRLCSESPNVGVLWQYHTYKYW</sequence>
<reference evidence="1 2" key="1">
    <citation type="submission" date="2024-06" db="EMBL/GenBank/DDBJ databases">
        <title>The Natural Products Discovery Center: Release of the First 8490 Sequenced Strains for Exploring Actinobacteria Biosynthetic Diversity.</title>
        <authorList>
            <person name="Kalkreuter E."/>
            <person name="Kautsar S.A."/>
            <person name="Yang D."/>
            <person name="Bader C.D."/>
            <person name="Teijaro C.N."/>
            <person name="Fluegel L."/>
            <person name="Davis C.M."/>
            <person name="Simpson J.R."/>
            <person name="Lauterbach L."/>
            <person name="Steele A.D."/>
            <person name="Gui C."/>
            <person name="Meng S."/>
            <person name="Li G."/>
            <person name="Viehrig K."/>
            <person name="Ye F."/>
            <person name="Su P."/>
            <person name="Kiefer A.F."/>
            <person name="Nichols A."/>
            <person name="Cepeda A.J."/>
            <person name="Yan W."/>
            <person name="Fan B."/>
            <person name="Jiang Y."/>
            <person name="Adhikari A."/>
            <person name="Zheng C.-J."/>
            <person name="Schuster L."/>
            <person name="Cowan T.M."/>
            <person name="Smanski M.J."/>
            <person name="Chevrette M.G."/>
            <person name="De Carvalho L.P.S."/>
            <person name="Shen B."/>
        </authorList>
    </citation>
    <scope>NUCLEOTIDE SEQUENCE [LARGE SCALE GENOMIC DNA]</scope>
    <source>
        <strain evidence="1 2">NPDC045974</strain>
    </source>
</reference>
<dbReference type="Proteomes" id="UP001551329">
    <property type="component" value="Unassembled WGS sequence"/>
</dbReference>
<gene>
    <name evidence="1" type="ORF">AB0A88_13500</name>
</gene>
<organism evidence="1 2">
    <name type="scientific">Streptomyces narbonensis</name>
    <dbReference type="NCBI Taxonomy" id="67333"/>
    <lineage>
        <taxon>Bacteria</taxon>
        <taxon>Bacillati</taxon>
        <taxon>Actinomycetota</taxon>
        <taxon>Actinomycetes</taxon>
        <taxon>Kitasatosporales</taxon>
        <taxon>Streptomycetaceae</taxon>
        <taxon>Streptomyces</taxon>
    </lineage>
</organism>
<protein>
    <submittedName>
        <fullName evidence="1">Uncharacterized protein</fullName>
    </submittedName>
</protein>
<evidence type="ECO:0000313" key="1">
    <source>
        <dbReference type="EMBL" id="MEU7071147.1"/>
    </source>
</evidence>
<evidence type="ECO:0000313" key="2">
    <source>
        <dbReference type="Proteomes" id="UP001551329"/>
    </source>
</evidence>
<proteinExistence type="predicted"/>
<dbReference type="RefSeq" id="WP_358474801.1">
    <property type="nucleotide sequence ID" value="NZ_JBEZAE010000006.1"/>
</dbReference>
<keyword evidence="2" id="KW-1185">Reference proteome</keyword>
<comment type="caution">
    <text evidence="1">The sequence shown here is derived from an EMBL/GenBank/DDBJ whole genome shotgun (WGS) entry which is preliminary data.</text>
</comment>
<accession>A0ABV3C8P3</accession>
<name>A0ABV3C8P3_9ACTN</name>